<sequence length="192" mass="21769">MDGDEFRSYRGKTFTQRPFFPVYALLGISYLLVVIGLAVALSKDSIVTDHLSLLLKGVVKSRSIHLLKKIIDGKRTCAHSPSLSNHRSQMVCFCWISYRISYRLEPEMKGIGSDSMTNTQKENGNGWMAVTIEQVSRKNWKTGEPNTYLGRDEDCGQLWINGEWNDYTCSSNSYYVCEKPLPSKPTTAPKRT</sequence>
<keyword evidence="4" id="KW-0472">Membrane</keyword>
<dbReference type="PROSITE" id="PS00615">
    <property type="entry name" value="C_TYPE_LECTIN_1"/>
    <property type="match status" value="1"/>
</dbReference>
<keyword evidence="4" id="KW-0812">Transmembrane</keyword>
<dbReference type="PROSITE" id="PS50041">
    <property type="entry name" value="C_TYPE_LECTIN_2"/>
    <property type="match status" value="1"/>
</dbReference>
<dbReference type="Pfam" id="PF00059">
    <property type="entry name" value="Lectin_C"/>
    <property type="match status" value="1"/>
</dbReference>
<keyword evidence="3" id="KW-1015">Disulfide bond</keyword>
<dbReference type="InterPro" id="IPR016186">
    <property type="entry name" value="C-type_lectin-like/link_sf"/>
</dbReference>
<name>A0ABQ7TH62_PHRPL</name>
<dbReference type="SUPFAM" id="SSF56436">
    <property type="entry name" value="C-type lectin-like"/>
    <property type="match status" value="1"/>
</dbReference>
<keyword evidence="4" id="KW-1133">Transmembrane helix</keyword>
<dbReference type="InterPro" id="IPR016187">
    <property type="entry name" value="CTDL_fold"/>
</dbReference>
<evidence type="ECO:0000256" key="4">
    <source>
        <dbReference type="SAM" id="Phobius"/>
    </source>
</evidence>
<reference evidence="6 7" key="1">
    <citation type="journal article" date="2022" name="Gigascience">
        <title>A chromosome-level genome assembly and annotation of the desert horned lizard, Phrynosoma platyrhinos, provides insight into chromosomal rearrangements among reptiles.</title>
        <authorList>
            <person name="Koochekian N."/>
            <person name="Ascanio A."/>
            <person name="Farleigh K."/>
            <person name="Card D.C."/>
            <person name="Schield D.R."/>
            <person name="Castoe T.A."/>
            <person name="Jezkova T."/>
        </authorList>
    </citation>
    <scope>NUCLEOTIDE SEQUENCE [LARGE SCALE GENOMIC DNA]</scope>
    <source>
        <strain evidence="6">NK-2021</strain>
    </source>
</reference>
<keyword evidence="7" id="KW-1185">Reference proteome</keyword>
<dbReference type="EMBL" id="JAIPUX010000439">
    <property type="protein sequence ID" value="KAH0628974.1"/>
    <property type="molecule type" value="Genomic_DNA"/>
</dbReference>
<evidence type="ECO:0000256" key="3">
    <source>
        <dbReference type="ARBA" id="ARBA00023157"/>
    </source>
</evidence>
<dbReference type="InterPro" id="IPR018378">
    <property type="entry name" value="C-type_lectin_CS"/>
</dbReference>
<keyword evidence="2" id="KW-0964">Secreted</keyword>
<comment type="caution">
    <text evidence="6">The sequence shown here is derived from an EMBL/GenBank/DDBJ whole genome shotgun (WGS) entry which is preliminary data.</text>
</comment>
<dbReference type="Gene3D" id="3.10.100.10">
    <property type="entry name" value="Mannose-Binding Protein A, subunit A"/>
    <property type="match status" value="1"/>
</dbReference>
<proteinExistence type="predicted"/>
<evidence type="ECO:0000313" key="6">
    <source>
        <dbReference type="EMBL" id="KAH0628974.1"/>
    </source>
</evidence>
<accession>A0ABQ7TH62</accession>
<dbReference type="InterPro" id="IPR001304">
    <property type="entry name" value="C-type_lectin-like"/>
</dbReference>
<comment type="subcellular location">
    <subcellularLocation>
        <location evidence="1">Secreted</location>
    </subcellularLocation>
</comment>
<evidence type="ECO:0000256" key="2">
    <source>
        <dbReference type="ARBA" id="ARBA00022525"/>
    </source>
</evidence>
<gene>
    <name evidence="6" type="ORF">JD844_010655</name>
</gene>
<evidence type="ECO:0000256" key="1">
    <source>
        <dbReference type="ARBA" id="ARBA00004613"/>
    </source>
</evidence>
<feature type="transmembrane region" description="Helical" evidence="4">
    <location>
        <begin position="20"/>
        <end position="41"/>
    </location>
</feature>
<feature type="domain" description="C-type lectin" evidence="5">
    <location>
        <begin position="111"/>
        <end position="178"/>
    </location>
</feature>
<evidence type="ECO:0000259" key="5">
    <source>
        <dbReference type="PROSITE" id="PS50041"/>
    </source>
</evidence>
<organism evidence="6 7">
    <name type="scientific">Phrynosoma platyrhinos</name>
    <name type="common">Desert horned lizard</name>
    <dbReference type="NCBI Taxonomy" id="52577"/>
    <lineage>
        <taxon>Eukaryota</taxon>
        <taxon>Metazoa</taxon>
        <taxon>Chordata</taxon>
        <taxon>Craniata</taxon>
        <taxon>Vertebrata</taxon>
        <taxon>Euteleostomi</taxon>
        <taxon>Lepidosauria</taxon>
        <taxon>Squamata</taxon>
        <taxon>Bifurcata</taxon>
        <taxon>Unidentata</taxon>
        <taxon>Episquamata</taxon>
        <taxon>Toxicofera</taxon>
        <taxon>Iguania</taxon>
        <taxon>Phrynosomatidae</taxon>
        <taxon>Phrynosomatinae</taxon>
        <taxon>Phrynosoma</taxon>
    </lineage>
</organism>
<dbReference type="Proteomes" id="UP000826234">
    <property type="component" value="Unassembled WGS sequence"/>
</dbReference>
<protein>
    <recommendedName>
        <fullName evidence="5">C-type lectin domain-containing protein</fullName>
    </recommendedName>
</protein>
<evidence type="ECO:0000313" key="7">
    <source>
        <dbReference type="Proteomes" id="UP000826234"/>
    </source>
</evidence>